<dbReference type="PROSITE" id="PS00211">
    <property type="entry name" value="ABC_TRANSPORTER_1"/>
    <property type="match status" value="1"/>
</dbReference>
<dbReference type="Proteomes" id="UP000028525">
    <property type="component" value="Unassembled WGS sequence"/>
</dbReference>
<evidence type="ECO:0000259" key="4">
    <source>
        <dbReference type="PROSITE" id="PS50893"/>
    </source>
</evidence>
<reference evidence="5 6" key="1">
    <citation type="submission" date="2014-07" db="EMBL/GenBank/DDBJ databases">
        <title>Draft genome of Clostridium celerecrescens 152B isolated from sediments associated with methane hydrate from Krishna Godavari basin.</title>
        <authorList>
            <person name="Honkalas V.S."/>
            <person name="Dabir A.P."/>
            <person name="Arora P."/>
            <person name="Dhakephalkar P.K."/>
        </authorList>
    </citation>
    <scope>NUCLEOTIDE SEQUENCE [LARGE SCALE GENOMIC DNA]</scope>
    <source>
        <strain evidence="5 6">152B</strain>
    </source>
</reference>
<keyword evidence="6" id="KW-1185">Reference proteome</keyword>
<dbReference type="OrthoDB" id="9801958at2"/>
<keyword evidence="1" id="KW-0813">Transport</keyword>
<dbReference type="GO" id="GO:0016887">
    <property type="term" value="F:ATP hydrolysis activity"/>
    <property type="evidence" value="ECO:0007669"/>
    <property type="project" value="InterPro"/>
</dbReference>
<dbReference type="InterPro" id="IPR027417">
    <property type="entry name" value="P-loop_NTPase"/>
</dbReference>
<evidence type="ECO:0000256" key="2">
    <source>
        <dbReference type="ARBA" id="ARBA00022741"/>
    </source>
</evidence>
<dbReference type="PROSITE" id="PS50893">
    <property type="entry name" value="ABC_TRANSPORTER_2"/>
    <property type="match status" value="1"/>
</dbReference>
<gene>
    <name evidence="5" type="ORF">IO98_22735</name>
</gene>
<dbReference type="Gene3D" id="3.40.50.300">
    <property type="entry name" value="P-loop containing nucleotide triphosphate hydrolases"/>
    <property type="match status" value="1"/>
</dbReference>
<dbReference type="InterPro" id="IPR050166">
    <property type="entry name" value="ABC_transporter_ATP-bind"/>
</dbReference>
<sequence length="255" mass="28196">MKPKLEVRGISYSYHSLEGETLALSNISFTADNGEFLAIVGPSGCGKSTLLSLLSGLLVPDEGEILIDGVSQAKSGVNIGYMLQRDHLFEWRTIMGNAELGLEIQKKRNKSSKEKLHQMLHTYGLGSFEQAKPSELSGGMRQRAALVRTLALEPDLLLLDEPFSALDYQTRLSVCDDISSIIKSTHKTAILITHDLSEAISVADRVIVLTSRPGKIKAIVPISFGGDDIRPLTRRNMPEFSVYFNQVWKELQNHD</sequence>
<comment type="caution">
    <text evidence="5">The sequence shown here is derived from an EMBL/GenBank/DDBJ whole genome shotgun (WGS) entry which is preliminary data.</text>
</comment>
<dbReference type="SMART" id="SM00382">
    <property type="entry name" value="AAA"/>
    <property type="match status" value="1"/>
</dbReference>
<dbReference type="GO" id="GO:0005524">
    <property type="term" value="F:ATP binding"/>
    <property type="evidence" value="ECO:0007669"/>
    <property type="project" value="UniProtKB-KW"/>
</dbReference>
<proteinExistence type="predicted"/>
<keyword evidence="3 5" id="KW-0067">ATP-binding</keyword>
<evidence type="ECO:0000256" key="1">
    <source>
        <dbReference type="ARBA" id="ARBA00022448"/>
    </source>
</evidence>
<evidence type="ECO:0000313" key="5">
    <source>
        <dbReference type="EMBL" id="KEZ86564.1"/>
    </source>
</evidence>
<keyword evidence="2" id="KW-0547">Nucleotide-binding</keyword>
<evidence type="ECO:0000256" key="3">
    <source>
        <dbReference type="ARBA" id="ARBA00022840"/>
    </source>
</evidence>
<dbReference type="InterPro" id="IPR003593">
    <property type="entry name" value="AAA+_ATPase"/>
</dbReference>
<dbReference type="PANTHER" id="PTHR42788">
    <property type="entry name" value="TAURINE IMPORT ATP-BINDING PROTEIN-RELATED"/>
    <property type="match status" value="1"/>
</dbReference>
<dbReference type="SUPFAM" id="SSF52540">
    <property type="entry name" value="P-loop containing nucleoside triphosphate hydrolases"/>
    <property type="match status" value="1"/>
</dbReference>
<dbReference type="InterPro" id="IPR003439">
    <property type="entry name" value="ABC_transporter-like_ATP-bd"/>
</dbReference>
<evidence type="ECO:0000313" key="6">
    <source>
        <dbReference type="Proteomes" id="UP000028525"/>
    </source>
</evidence>
<accession>A0A084JC80</accession>
<dbReference type="STRING" id="29354.IO98_22735"/>
<dbReference type="InterPro" id="IPR017871">
    <property type="entry name" value="ABC_transporter-like_CS"/>
</dbReference>
<name>A0A084JC80_9FIRM</name>
<dbReference type="AlphaFoldDB" id="A0A084JC80"/>
<dbReference type="PANTHER" id="PTHR42788:SF21">
    <property type="entry name" value="ABC TRANSPORTER ATP-BINDING PROTEIN"/>
    <property type="match status" value="1"/>
</dbReference>
<dbReference type="RefSeq" id="WP_038284796.1">
    <property type="nucleotide sequence ID" value="NZ_JPME01000043.1"/>
</dbReference>
<dbReference type="EMBL" id="JPME01000043">
    <property type="protein sequence ID" value="KEZ86564.1"/>
    <property type="molecule type" value="Genomic_DNA"/>
</dbReference>
<feature type="domain" description="ABC transporter" evidence="4">
    <location>
        <begin position="5"/>
        <end position="236"/>
    </location>
</feature>
<dbReference type="Pfam" id="PF00005">
    <property type="entry name" value="ABC_tran"/>
    <property type="match status" value="1"/>
</dbReference>
<organism evidence="5 6">
    <name type="scientific">Lacrimispora celerecrescens</name>
    <dbReference type="NCBI Taxonomy" id="29354"/>
    <lineage>
        <taxon>Bacteria</taxon>
        <taxon>Bacillati</taxon>
        <taxon>Bacillota</taxon>
        <taxon>Clostridia</taxon>
        <taxon>Lachnospirales</taxon>
        <taxon>Lachnospiraceae</taxon>
        <taxon>Lacrimispora</taxon>
    </lineage>
</organism>
<protein>
    <submittedName>
        <fullName evidence="5">Spermidine/putrescine ABC transporter ATP-binding protein</fullName>
    </submittedName>
</protein>